<evidence type="ECO:0000259" key="1">
    <source>
        <dbReference type="Pfam" id="PF13411"/>
    </source>
</evidence>
<organism evidence="2">
    <name type="scientific">marine metagenome</name>
    <dbReference type="NCBI Taxonomy" id="408172"/>
    <lineage>
        <taxon>unclassified sequences</taxon>
        <taxon>metagenomes</taxon>
        <taxon>ecological metagenomes</taxon>
    </lineage>
</organism>
<feature type="domain" description="HTH merR-type" evidence="1">
    <location>
        <begin position="8"/>
        <end position="64"/>
    </location>
</feature>
<name>A0A382SZF2_9ZZZZ</name>
<dbReference type="EMBL" id="UINC01132789">
    <property type="protein sequence ID" value="SVD15320.1"/>
    <property type="molecule type" value="Genomic_DNA"/>
</dbReference>
<protein>
    <recommendedName>
        <fullName evidence="1">HTH merR-type domain-containing protein</fullName>
    </recommendedName>
</protein>
<sequence length="114" mass="13530">MKDKKYKSIAEVSELLKINKHVIRYWDTKFDGISTRLSDNKRRFFNIENIKKLQELKNILYQNGRHNYSFDLAKKIVSDKTKKNEVSIINKIGETKLSIDKLQEISNNLKELLE</sequence>
<accession>A0A382SZF2</accession>
<gene>
    <name evidence="2" type="ORF">METZ01_LOCUS368174</name>
</gene>
<dbReference type="SUPFAM" id="SSF46955">
    <property type="entry name" value="Putative DNA-binding domain"/>
    <property type="match status" value="1"/>
</dbReference>
<dbReference type="Gene3D" id="1.10.1660.10">
    <property type="match status" value="1"/>
</dbReference>
<reference evidence="2" key="1">
    <citation type="submission" date="2018-05" db="EMBL/GenBank/DDBJ databases">
        <authorList>
            <person name="Lanie J.A."/>
            <person name="Ng W.-L."/>
            <person name="Kazmierczak K.M."/>
            <person name="Andrzejewski T.M."/>
            <person name="Davidsen T.M."/>
            <person name="Wayne K.J."/>
            <person name="Tettelin H."/>
            <person name="Glass J.I."/>
            <person name="Rusch D."/>
            <person name="Podicherti R."/>
            <person name="Tsui H.-C.T."/>
            <person name="Winkler M.E."/>
        </authorList>
    </citation>
    <scope>NUCLEOTIDE SEQUENCE</scope>
</reference>
<dbReference type="InterPro" id="IPR009061">
    <property type="entry name" value="DNA-bd_dom_put_sf"/>
</dbReference>
<dbReference type="AlphaFoldDB" id="A0A382SZF2"/>
<dbReference type="GO" id="GO:0003677">
    <property type="term" value="F:DNA binding"/>
    <property type="evidence" value="ECO:0007669"/>
    <property type="project" value="InterPro"/>
</dbReference>
<evidence type="ECO:0000313" key="2">
    <source>
        <dbReference type="EMBL" id="SVD15320.1"/>
    </source>
</evidence>
<dbReference type="Pfam" id="PF13411">
    <property type="entry name" value="MerR_1"/>
    <property type="match status" value="1"/>
</dbReference>
<dbReference type="InterPro" id="IPR000551">
    <property type="entry name" value="MerR-type_HTH_dom"/>
</dbReference>
<dbReference type="GO" id="GO:0006355">
    <property type="term" value="P:regulation of DNA-templated transcription"/>
    <property type="evidence" value="ECO:0007669"/>
    <property type="project" value="InterPro"/>
</dbReference>
<proteinExistence type="predicted"/>